<evidence type="ECO:0000313" key="1">
    <source>
        <dbReference type="EMBL" id="ADD25736.1"/>
    </source>
</evidence>
<dbReference type="RefSeq" id="YP_009140426.1">
    <property type="nucleotide sequence ID" value="NC_027120.1"/>
</dbReference>
<dbReference type="KEGG" id="vg:24366540"/>
<dbReference type="EMBL" id="GQ403788">
    <property type="protein sequence ID" value="ADD25736.1"/>
    <property type="molecule type" value="Genomic_DNA"/>
</dbReference>
<name>D3W0H0_9CAUD</name>
<proteinExistence type="predicted"/>
<dbReference type="GeneID" id="24366540"/>
<keyword evidence="2" id="KW-1185">Reference proteome</keyword>
<reference evidence="1 2" key="1">
    <citation type="journal article" date="2010" name="Appl. Environ. Microbiol.">
        <title>Genome organization and characterization of the virulent lactococcal phage 1358 and its similarities to Listeria phages.</title>
        <authorList>
            <person name="Dupuis M.E."/>
            <person name="Moineau S."/>
        </authorList>
    </citation>
    <scope>NUCLEOTIDE SEQUENCE [LARGE SCALE GENOMIC DNA]</scope>
</reference>
<evidence type="ECO:0000313" key="2">
    <source>
        <dbReference type="Proteomes" id="UP000207683"/>
    </source>
</evidence>
<accession>D3W0H0</accession>
<protein>
    <submittedName>
        <fullName evidence="1">Uncharacterized protein</fullName>
    </submittedName>
</protein>
<sequence length="74" mass="8738">MGFYSGYRCDNCSNFTEYEVPLSITYARHYARKDGYTVGKRVLCPFCKRGGLTDKDRENIAEMKRKQREEIRKS</sequence>
<organism evidence="1 2">
    <name type="scientific">Lactococcus phage 1358</name>
    <dbReference type="NCBI Taxonomy" id="741942"/>
    <lineage>
        <taxon>Viruses</taxon>
        <taxon>Duplodnaviria</taxon>
        <taxon>Heunggongvirae</taxon>
        <taxon>Uroviricota</taxon>
        <taxon>Caudoviricetes</taxon>
        <taxon>Whiteheadvirus</taxon>
        <taxon>Whiteheadvirus wv1358</taxon>
    </lineage>
</organism>
<dbReference type="Proteomes" id="UP000207683">
    <property type="component" value="Segment"/>
</dbReference>